<comment type="caution">
    <text evidence="2">The sequence shown here is derived from an EMBL/GenBank/DDBJ whole genome shotgun (WGS) entry which is preliminary data.</text>
</comment>
<keyword evidence="3" id="KW-1185">Reference proteome</keyword>
<proteinExistence type="predicted"/>
<feature type="region of interest" description="Disordered" evidence="1">
    <location>
        <begin position="1"/>
        <end position="57"/>
    </location>
</feature>
<feature type="non-terminal residue" evidence="2">
    <location>
        <position position="275"/>
    </location>
</feature>
<protein>
    <submittedName>
        <fullName evidence="2">Uncharacterized protein</fullName>
    </submittedName>
</protein>
<evidence type="ECO:0000313" key="3">
    <source>
        <dbReference type="Proteomes" id="UP001150925"/>
    </source>
</evidence>
<reference evidence="2" key="1">
    <citation type="submission" date="2022-07" db="EMBL/GenBank/DDBJ databases">
        <title>Phylogenomic reconstructions and comparative analyses of Kickxellomycotina fungi.</title>
        <authorList>
            <person name="Reynolds N.K."/>
            <person name="Stajich J.E."/>
            <person name="Barry K."/>
            <person name="Grigoriev I.V."/>
            <person name="Crous P."/>
            <person name="Smith M.E."/>
        </authorList>
    </citation>
    <scope>NUCLEOTIDE SEQUENCE</scope>
    <source>
        <strain evidence="2">RSA 1196</strain>
    </source>
</reference>
<gene>
    <name evidence="2" type="ORF">IWQ62_002801</name>
</gene>
<name>A0A9W8AVC8_9FUNG</name>
<dbReference type="EMBL" id="JANBPY010000652">
    <property type="protein sequence ID" value="KAJ1964891.1"/>
    <property type="molecule type" value="Genomic_DNA"/>
</dbReference>
<organism evidence="2 3">
    <name type="scientific">Dispira parvispora</name>
    <dbReference type="NCBI Taxonomy" id="1520584"/>
    <lineage>
        <taxon>Eukaryota</taxon>
        <taxon>Fungi</taxon>
        <taxon>Fungi incertae sedis</taxon>
        <taxon>Zoopagomycota</taxon>
        <taxon>Kickxellomycotina</taxon>
        <taxon>Dimargaritomycetes</taxon>
        <taxon>Dimargaritales</taxon>
        <taxon>Dimargaritaceae</taxon>
        <taxon>Dispira</taxon>
    </lineage>
</organism>
<dbReference type="OrthoDB" id="5554619at2759"/>
<evidence type="ECO:0000256" key="1">
    <source>
        <dbReference type="SAM" id="MobiDB-lite"/>
    </source>
</evidence>
<dbReference type="AlphaFoldDB" id="A0A9W8AVC8"/>
<evidence type="ECO:0000313" key="2">
    <source>
        <dbReference type="EMBL" id="KAJ1964891.1"/>
    </source>
</evidence>
<feature type="compositionally biased region" description="Polar residues" evidence="1">
    <location>
        <begin position="11"/>
        <end position="21"/>
    </location>
</feature>
<feature type="compositionally biased region" description="Polar residues" evidence="1">
    <location>
        <begin position="266"/>
        <end position="275"/>
    </location>
</feature>
<feature type="region of interest" description="Disordered" evidence="1">
    <location>
        <begin position="225"/>
        <end position="275"/>
    </location>
</feature>
<accession>A0A9W8AVC8</accession>
<sequence length="275" mass="30026">MLSQPALDTPSRPSGNYSSTHDMPRMRSQPTQSSYFLGADRPLSGEPVSSRKVSLPSIRELAHGPQSALPSVFGSTYNTTTPQSNTVRLPPLSAILGDSSKSISSVLPGSKCMLDHPVSQYTEGFKIPSPTDYASEPAQSFDQSTPPAWTSRRYPQLGLANDHVVFANRVRCSSMPPELPQVQHGFRRRSAISAADYAKSRCLTPELGLQDYNNEGMSAFTIPKGRKRCASEAPASPASGNKRGRKNRPRFQFVTNLTPEKCSLMHKNSPTKRST</sequence>
<dbReference type="Proteomes" id="UP001150925">
    <property type="component" value="Unassembled WGS sequence"/>
</dbReference>